<organism evidence="1 2">
    <name type="scientific">Pristionchus fissidentatus</name>
    <dbReference type="NCBI Taxonomy" id="1538716"/>
    <lineage>
        <taxon>Eukaryota</taxon>
        <taxon>Metazoa</taxon>
        <taxon>Ecdysozoa</taxon>
        <taxon>Nematoda</taxon>
        <taxon>Chromadorea</taxon>
        <taxon>Rhabditida</taxon>
        <taxon>Rhabditina</taxon>
        <taxon>Diplogasteromorpha</taxon>
        <taxon>Diplogasteroidea</taxon>
        <taxon>Neodiplogasteridae</taxon>
        <taxon>Pristionchus</taxon>
    </lineage>
</organism>
<feature type="non-terminal residue" evidence="1">
    <location>
        <position position="1"/>
    </location>
</feature>
<accession>A0AAV5WHH5</accession>
<keyword evidence="2" id="KW-1185">Reference proteome</keyword>
<comment type="caution">
    <text evidence="1">The sequence shown here is derived from an EMBL/GenBank/DDBJ whole genome shotgun (WGS) entry which is preliminary data.</text>
</comment>
<sequence>SFSSLYSFTILNGVLSPFSARRLSDVQKSSVSTTLNVQSSLIELLFSIVWASSSLIGPLKAPLPSL</sequence>
<reference evidence="1" key="1">
    <citation type="submission" date="2023-10" db="EMBL/GenBank/DDBJ databases">
        <title>Genome assembly of Pristionchus species.</title>
        <authorList>
            <person name="Yoshida K."/>
            <person name="Sommer R.J."/>
        </authorList>
    </citation>
    <scope>NUCLEOTIDE SEQUENCE</scope>
    <source>
        <strain evidence="1">RS5133</strain>
    </source>
</reference>
<name>A0AAV5WHH5_9BILA</name>
<gene>
    <name evidence="1" type="ORF">PFISCL1PPCAC_23023</name>
</gene>
<evidence type="ECO:0000313" key="2">
    <source>
        <dbReference type="Proteomes" id="UP001432322"/>
    </source>
</evidence>
<dbReference type="AlphaFoldDB" id="A0AAV5WHH5"/>
<dbReference type="EMBL" id="BTSY01000006">
    <property type="protein sequence ID" value="GMT31726.1"/>
    <property type="molecule type" value="Genomic_DNA"/>
</dbReference>
<evidence type="ECO:0000313" key="1">
    <source>
        <dbReference type="EMBL" id="GMT31726.1"/>
    </source>
</evidence>
<proteinExistence type="predicted"/>
<protein>
    <submittedName>
        <fullName evidence="1">Uncharacterized protein</fullName>
    </submittedName>
</protein>
<dbReference type="Proteomes" id="UP001432322">
    <property type="component" value="Unassembled WGS sequence"/>
</dbReference>